<dbReference type="GO" id="GO:0005886">
    <property type="term" value="C:plasma membrane"/>
    <property type="evidence" value="ECO:0007669"/>
    <property type="project" value="UniProtKB-SubCell"/>
</dbReference>
<protein>
    <submittedName>
        <fullName evidence="7">APC family permease</fullName>
    </submittedName>
</protein>
<feature type="transmembrane region" description="Helical" evidence="6">
    <location>
        <begin position="80"/>
        <end position="104"/>
    </location>
</feature>
<feature type="transmembrane region" description="Helical" evidence="6">
    <location>
        <begin position="43"/>
        <end position="68"/>
    </location>
</feature>
<dbReference type="Gene3D" id="1.20.1740.10">
    <property type="entry name" value="Amino acid/polyamine transporter I"/>
    <property type="match status" value="1"/>
</dbReference>
<feature type="transmembrane region" description="Helical" evidence="6">
    <location>
        <begin position="159"/>
        <end position="179"/>
    </location>
</feature>
<dbReference type="AlphaFoldDB" id="A0A9D1UVY3"/>
<keyword evidence="2" id="KW-1003">Cell membrane</keyword>
<reference evidence="7" key="1">
    <citation type="journal article" date="2021" name="PeerJ">
        <title>Extensive microbial diversity within the chicken gut microbiome revealed by metagenomics and culture.</title>
        <authorList>
            <person name="Gilroy R."/>
            <person name="Ravi A."/>
            <person name="Getino M."/>
            <person name="Pursley I."/>
            <person name="Horton D.L."/>
            <person name="Alikhan N.F."/>
            <person name="Baker D."/>
            <person name="Gharbi K."/>
            <person name="Hall N."/>
            <person name="Watson M."/>
            <person name="Adriaenssens E.M."/>
            <person name="Foster-Nyarko E."/>
            <person name="Jarju S."/>
            <person name="Secka A."/>
            <person name="Antonio M."/>
            <person name="Oren A."/>
            <person name="Chaudhuri R.R."/>
            <person name="La Ragione R."/>
            <person name="Hildebrand F."/>
            <person name="Pallen M.J."/>
        </authorList>
    </citation>
    <scope>NUCLEOTIDE SEQUENCE</scope>
    <source>
        <strain evidence="7">6627</strain>
    </source>
</reference>
<evidence type="ECO:0000256" key="2">
    <source>
        <dbReference type="ARBA" id="ARBA00022475"/>
    </source>
</evidence>
<feature type="transmembrane region" description="Helical" evidence="6">
    <location>
        <begin position="224"/>
        <end position="248"/>
    </location>
</feature>
<dbReference type="EMBL" id="DXFP01000011">
    <property type="protein sequence ID" value="HIX01460.1"/>
    <property type="molecule type" value="Genomic_DNA"/>
</dbReference>
<feature type="transmembrane region" description="Helical" evidence="6">
    <location>
        <begin position="403"/>
        <end position="421"/>
    </location>
</feature>
<dbReference type="Proteomes" id="UP000823963">
    <property type="component" value="Unassembled WGS sequence"/>
</dbReference>
<feature type="transmembrane region" description="Helical" evidence="6">
    <location>
        <begin position="378"/>
        <end position="397"/>
    </location>
</feature>
<evidence type="ECO:0000313" key="7">
    <source>
        <dbReference type="EMBL" id="HIX01460.1"/>
    </source>
</evidence>
<dbReference type="PANTHER" id="PTHR42770:SF18">
    <property type="entry name" value="ARGININE_AGMATINE ANTIPORTER"/>
    <property type="match status" value="1"/>
</dbReference>
<dbReference type="Pfam" id="PF13520">
    <property type="entry name" value="AA_permease_2"/>
    <property type="match status" value="1"/>
</dbReference>
<dbReference type="PANTHER" id="PTHR42770">
    <property type="entry name" value="AMINO ACID TRANSPORTER-RELATED"/>
    <property type="match status" value="1"/>
</dbReference>
<dbReference type="PIRSF" id="PIRSF006060">
    <property type="entry name" value="AA_transporter"/>
    <property type="match status" value="1"/>
</dbReference>
<dbReference type="InterPro" id="IPR050367">
    <property type="entry name" value="APC_superfamily"/>
</dbReference>
<evidence type="ECO:0000256" key="3">
    <source>
        <dbReference type="ARBA" id="ARBA00022692"/>
    </source>
</evidence>
<feature type="transmembrane region" description="Helical" evidence="6">
    <location>
        <begin position="268"/>
        <end position="289"/>
    </location>
</feature>
<evidence type="ECO:0000256" key="1">
    <source>
        <dbReference type="ARBA" id="ARBA00004651"/>
    </source>
</evidence>
<organism evidence="7 8">
    <name type="scientific">Candidatus Ligilactobacillus excrementigallinarum</name>
    <dbReference type="NCBI Taxonomy" id="2838641"/>
    <lineage>
        <taxon>Bacteria</taxon>
        <taxon>Bacillati</taxon>
        <taxon>Bacillota</taxon>
        <taxon>Bacilli</taxon>
        <taxon>Lactobacillales</taxon>
        <taxon>Lactobacillaceae</taxon>
        <taxon>Ligilactobacillus</taxon>
    </lineage>
</organism>
<name>A0A9D1UVY3_9LACO</name>
<reference evidence="7" key="2">
    <citation type="submission" date="2021-04" db="EMBL/GenBank/DDBJ databases">
        <authorList>
            <person name="Gilroy R."/>
        </authorList>
    </citation>
    <scope>NUCLEOTIDE SEQUENCE</scope>
    <source>
        <strain evidence="7">6627</strain>
    </source>
</reference>
<feature type="transmembrane region" description="Helical" evidence="6">
    <location>
        <begin position="342"/>
        <end position="366"/>
    </location>
</feature>
<gene>
    <name evidence="7" type="ORF">H9861_01760</name>
</gene>
<feature type="transmembrane region" description="Helical" evidence="6">
    <location>
        <begin position="124"/>
        <end position="147"/>
    </location>
</feature>
<feature type="transmembrane region" description="Helical" evidence="6">
    <location>
        <begin position="319"/>
        <end position="336"/>
    </location>
</feature>
<sequence length="434" mass="46574">MKVKSQNKLGLASIILLGVNAIIGSGIFLLPNQAYSLVGSSSIFVFIFDALLVITIALSFAEAASLFTKDGGPYVYAKEAFGDFVGFEVGFIKWIISMIAWATMANGLATALAQIFPALNHRPAQIAVMSGIIIGLSMINILGVNFSKIINNIATVGKVIPLILFIVVGIFFVKISNFHPIVPANFSNQNFGAAALLIFYAFTGFESIAVASEDMENPQKSLPRAIISVMTIVSIFYVLIQIVSIGVLGPQLSKVTTPIQAAMTQFMGSGGLVIVALGEIISISGINIASSFITPRSAVALADDGLLPAFMKKRNKRGVPVWAIIITALITLPIALSGSFTTLAAISVVSRFAQYLPTILAVLVFRKTKKDAPRAFKIPFGPIIPIIAIFVSLWLLSKASLHNLIWGFGGLVIAIPFYFIMKYLNRKHSTNNNN</sequence>
<keyword evidence="3 6" id="KW-0812">Transmembrane</keyword>
<proteinExistence type="predicted"/>
<evidence type="ECO:0000256" key="4">
    <source>
        <dbReference type="ARBA" id="ARBA00022989"/>
    </source>
</evidence>
<evidence type="ECO:0000313" key="8">
    <source>
        <dbReference type="Proteomes" id="UP000823963"/>
    </source>
</evidence>
<keyword evidence="4 6" id="KW-1133">Transmembrane helix</keyword>
<dbReference type="InterPro" id="IPR002293">
    <property type="entry name" value="AA/rel_permease1"/>
</dbReference>
<feature type="transmembrane region" description="Helical" evidence="6">
    <location>
        <begin position="191"/>
        <end position="212"/>
    </location>
</feature>
<accession>A0A9D1UVY3</accession>
<evidence type="ECO:0000256" key="5">
    <source>
        <dbReference type="ARBA" id="ARBA00023136"/>
    </source>
</evidence>
<comment type="caution">
    <text evidence="7">The sequence shown here is derived from an EMBL/GenBank/DDBJ whole genome shotgun (WGS) entry which is preliminary data.</text>
</comment>
<comment type="subcellular location">
    <subcellularLocation>
        <location evidence="1">Cell membrane</location>
        <topology evidence="1">Multi-pass membrane protein</topology>
    </subcellularLocation>
</comment>
<feature type="transmembrane region" description="Helical" evidence="6">
    <location>
        <begin position="9"/>
        <end position="31"/>
    </location>
</feature>
<evidence type="ECO:0000256" key="6">
    <source>
        <dbReference type="SAM" id="Phobius"/>
    </source>
</evidence>
<dbReference type="GO" id="GO:0022857">
    <property type="term" value="F:transmembrane transporter activity"/>
    <property type="evidence" value="ECO:0007669"/>
    <property type="project" value="InterPro"/>
</dbReference>
<keyword evidence="5 6" id="KW-0472">Membrane</keyword>